<reference evidence="7 8" key="1">
    <citation type="submission" date="2022-06" db="EMBL/GenBank/DDBJ databases">
        <title>Haloarcula sp. a new haloarchaeum isolate from saline soil.</title>
        <authorList>
            <person name="Strakova D."/>
            <person name="Galisteo C."/>
            <person name="Sanchez-Porro C."/>
            <person name="Ventosa A."/>
        </authorList>
    </citation>
    <scope>NUCLEOTIDE SEQUENCE [LARGE SCALE GENOMIC DNA]</scope>
    <source>
        <strain evidence="7 8">S1AR25-5A</strain>
    </source>
</reference>
<keyword evidence="3" id="KW-0547">Nucleotide-binding</keyword>
<dbReference type="Gene3D" id="3.40.50.300">
    <property type="entry name" value="P-loop containing nucleotide triphosphate hydrolases"/>
    <property type="match status" value="1"/>
</dbReference>
<dbReference type="InterPro" id="IPR027417">
    <property type="entry name" value="P-loop_NTPase"/>
</dbReference>
<evidence type="ECO:0000256" key="5">
    <source>
        <dbReference type="ARBA" id="ARBA00022970"/>
    </source>
</evidence>
<organism evidence="7 8">
    <name type="scientific">Haloarcula terrestris</name>
    <dbReference type="NCBI Taxonomy" id="2950533"/>
    <lineage>
        <taxon>Archaea</taxon>
        <taxon>Methanobacteriati</taxon>
        <taxon>Methanobacteriota</taxon>
        <taxon>Stenosarchaea group</taxon>
        <taxon>Halobacteria</taxon>
        <taxon>Halobacteriales</taxon>
        <taxon>Haloarculaceae</taxon>
        <taxon>Haloarcula</taxon>
    </lineage>
</organism>
<feature type="domain" description="ABC transporter" evidence="6">
    <location>
        <begin position="4"/>
        <end position="235"/>
    </location>
</feature>
<comment type="similarity">
    <text evidence="1">Belongs to the ABC transporter superfamily.</text>
</comment>
<protein>
    <submittedName>
        <fullName evidence="7">ABC transporter ATP-binding protein</fullName>
    </submittedName>
</protein>
<dbReference type="InterPro" id="IPR003439">
    <property type="entry name" value="ABC_transporter-like_ATP-bd"/>
</dbReference>
<dbReference type="PANTHER" id="PTHR43820">
    <property type="entry name" value="HIGH-AFFINITY BRANCHED-CHAIN AMINO ACID TRANSPORT ATP-BINDING PROTEIN LIVF"/>
    <property type="match status" value="1"/>
</dbReference>
<evidence type="ECO:0000313" key="7">
    <source>
        <dbReference type="EMBL" id="MDS0222386.1"/>
    </source>
</evidence>
<dbReference type="InterPro" id="IPR003593">
    <property type="entry name" value="AAA+_ATPase"/>
</dbReference>
<keyword evidence="5" id="KW-0029">Amino-acid transport</keyword>
<gene>
    <name evidence="7" type="ORF">NDI54_13645</name>
</gene>
<dbReference type="CDD" id="cd03224">
    <property type="entry name" value="ABC_TM1139_LivF_branched"/>
    <property type="match status" value="1"/>
</dbReference>
<evidence type="ECO:0000259" key="6">
    <source>
        <dbReference type="PROSITE" id="PS50893"/>
    </source>
</evidence>
<sequence length="235" mass="25357">MALLEARGVVSGYGDAEILHGVDIDVGAEEIVTIIGPNGAGKSTLMKAIYGLIDCWAGQVTFDGTDITALRADEVTEQGLCYVPQRENVFPTLTVRENLEMGAYIDANVSESDFQEAFERFPVLRERQNQKAGTMSGGQQQMLALSSALMVDPALILVDEPSAGLAPDLVDDMFDRLVRIRDETDTAILMVEQNARQALSVSDKGYVLDMGENKFAGSGQDLLDSDEVGELYLGG</sequence>
<dbReference type="GO" id="GO:0015807">
    <property type="term" value="P:L-amino acid transport"/>
    <property type="evidence" value="ECO:0007669"/>
    <property type="project" value="TreeGrafter"/>
</dbReference>
<dbReference type="PANTHER" id="PTHR43820:SF4">
    <property type="entry name" value="HIGH-AFFINITY BRANCHED-CHAIN AMINO ACID TRANSPORT ATP-BINDING PROTEIN LIVF"/>
    <property type="match status" value="1"/>
</dbReference>
<dbReference type="GO" id="GO:0015658">
    <property type="term" value="F:branched-chain amino acid transmembrane transporter activity"/>
    <property type="evidence" value="ECO:0007669"/>
    <property type="project" value="TreeGrafter"/>
</dbReference>
<dbReference type="SUPFAM" id="SSF52540">
    <property type="entry name" value="P-loop containing nucleoside triphosphate hydrolases"/>
    <property type="match status" value="1"/>
</dbReference>
<dbReference type="SMART" id="SM00382">
    <property type="entry name" value="AAA"/>
    <property type="match status" value="1"/>
</dbReference>
<keyword evidence="8" id="KW-1185">Reference proteome</keyword>
<dbReference type="AlphaFoldDB" id="A0AAE4EY67"/>
<keyword evidence="2" id="KW-0813">Transport</keyword>
<evidence type="ECO:0000256" key="4">
    <source>
        <dbReference type="ARBA" id="ARBA00022840"/>
    </source>
</evidence>
<comment type="caution">
    <text evidence="7">The sequence shown here is derived from an EMBL/GenBank/DDBJ whole genome shotgun (WGS) entry which is preliminary data.</text>
</comment>
<dbReference type="Pfam" id="PF00005">
    <property type="entry name" value="ABC_tran"/>
    <property type="match status" value="1"/>
</dbReference>
<evidence type="ECO:0000256" key="2">
    <source>
        <dbReference type="ARBA" id="ARBA00022448"/>
    </source>
</evidence>
<evidence type="ECO:0000313" key="8">
    <source>
        <dbReference type="Proteomes" id="UP001253439"/>
    </source>
</evidence>
<dbReference type="GO" id="GO:0016887">
    <property type="term" value="F:ATP hydrolysis activity"/>
    <property type="evidence" value="ECO:0007669"/>
    <property type="project" value="InterPro"/>
</dbReference>
<keyword evidence="4 7" id="KW-0067">ATP-binding</keyword>
<evidence type="ECO:0000256" key="1">
    <source>
        <dbReference type="ARBA" id="ARBA00005417"/>
    </source>
</evidence>
<dbReference type="EMBL" id="JAMQOM010000005">
    <property type="protein sequence ID" value="MDS0222386.1"/>
    <property type="molecule type" value="Genomic_DNA"/>
</dbReference>
<name>A0AAE4EY67_9EURY</name>
<accession>A0AAE4EY67</accession>
<dbReference type="RefSeq" id="WP_310897004.1">
    <property type="nucleotide sequence ID" value="NZ_JAMQOM010000005.1"/>
</dbReference>
<dbReference type="PROSITE" id="PS50893">
    <property type="entry name" value="ABC_TRANSPORTER_2"/>
    <property type="match status" value="1"/>
</dbReference>
<proteinExistence type="inferred from homology"/>
<evidence type="ECO:0000256" key="3">
    <source>
        <dbReference type="ARBA" id="ARBA00022741"/>
    </source>
</evidence>
<dbReference type="GO" id="GO:0005524">
    <property type="term" value="F:ATP binding"/>
    <property type="evidence" value="ECO:0007669"/>
    <property type="project" value="UniProtKB-KW"/>
</dbReference>
<dbReference type="Proteomes" id="UP001253439">
    <property type="component" value="Unassembled WGS sequence"/>
</dbReference>
<dbReference type="PROSITE" id="PS00211">
    <property type="entry name" value="ABC_TRANSPORTER_1"/>
    <property type="match status" value="1"/>
</dbReference>
<dbReference type="InterPro" id="IPR017871">
    <property type="entry name" value="ABC_transporter-like_CS"/>
</dbReference>
<dbReference type="InterPro" id="IPR052156">
    <property type="entry name" value="BCAA_Transport_ATP-bd_LivF"/>
</dbReference>